<dbReference type="Proteomes" id="UP001516023">
    <property type="component" value="Unassembled WGS sequence"/>
</dbReference>
<feature type="signal peptide" evidence="1">
    <location>
        <begin position="1"/>
        <end position="21"/>
    </location>
</feature>
<keyword evidence="4" id="KW-1185">Reference proteome</keyword>
<gene>
    <name evidence="3" type="ORF">HJC23_013319</name>
</gene>
<proteinExistence type="predicted"/>
<keyword evidence="1" id="KW-0732">Signal</keyword>
<dbReference type="PANTHER" id="PTHR46313">
    <property type="match status" value="1"/>
</dbReference>
<comment type="caution">
    <text evidence="3">The sequence shown here is derived from an EMBL/GenBank/DDBJ whole genome shotgun (WGS) entry which is preliminary data.</text>
</comment>
<dbReference type="EMBL" id="JABMIG020000088">
    <property type="protein sequence ID" value="KAL3793757.1"/>
    <property type="molecule type" value="Genomic_DNA"/>
</dbReference>
<name>A0ABD3Q115_9STRA</name>
<dbReference type="AlphaFoldDB" id="A0ABD3Q115"/>
<evidence type="ECO:0000313" key="4">
    <source>
        <dbReference type="Proteomes" id="UP001516023"/>
    </source>
</evidence>
<dbReference type="SUPFAM" id="SSF51905">
    <property type="entry name" value="FAD/NAD(P)-binding domain"/>
    <property type="match status" value="1"/>
</dbReference>
<dbReference type="InterPro" id="IPR045892">
    <property type="entry name" value="CrtISO-like"/>
</dbReference>
<dbReference type="InterPro" id="IPR002937">
    <property type="entry name" value="Amino_oxidase"/>
</dbReference>
<reference evidence="3 4" key="1">
    <citation type="journal article" date="2020" name="G3 (Bethesda)">
        <title>Improved Reference Genome for Cyclotella cryptica CCMP332, a Model for Cell Wall Morphogenesis, Salinity Adaptation, and Lipid Production in Diatoms (Bacillariophyta).</title>
        <authorList>
            <person name="Roberts W.R."/>
            <person name="Downey K.M."/>
            <person name="Ruck E.C."/>
            <person name="Traller J.C."/>
            <person name="Alverson A.J."/>
        </authorList>
    </citation>
    <scope>NUCLEOTIDE SEQUENCE [LARGE SCALE GENOMIC DNA]</scope>
    <source>
        <strain evidence="3 4">CCMP332</strain>
    </source>
</reference>
<accession>A0ABD3Q115</accession>
<dbReference type="PANTHER" id="PTHR46313:SF3">
    <property type="entry name" value="PROLYCOPENE ISOMERASE, CHLOROPLASTIC"/>
    <property type="match status" value="1"/>
</dbReference>
<sequence length="570" mass="61944">MRIYLLFNTLALTGIIHFASSFSLPPNFIPRQQSMPPLRASSSPSNDYDVLIIGSGIGGLCAAAMCTLYGYSTALFESHSAAGGAAHGFTVRAKDVGDFHFDTGPSFFSGLNPDLQAKASNPLRTVLDALGERVECFKYDSFGLIFPEGHFVHTTEFGRGGGVLEKVSGDSAVEQWAELMKRMEPLENAVAAMPTAALRFDVGAALTVGQFLPNFATTNPLENLKLTKPFSNIVDGAVTDELTKNWIDLLCFCLSGLPASGTITAEMGLMMGEFYAPGAVMDCPRGGAKAIVNALARGVEKNGGQIFLKSHVDKIVMEDGRATGIKLKGGAKVHAKKAVISNLSVWDLFNSGIVDCTAFPEDFVKERKATPVGKSFMHLHIGFEMTRQELEQMQAHYMYIDDWSRGVDAEDNAVLLSIPSVHDDSLAPPGHAVLHIYTPATEDYSRWQNLDRKSEEYQKLKEERSQYLWHVLEKIIPDIRSRTRVVRVGTPITHQRFLNRHRGSYGPAIIAGEGSFPFPRTPINGLLVCGDSCFPGIGVPAVAGSGILAANSVSLDSVMAQLTLLERLKR</sequence>
<dbReference type="Pfam" id="PF01593">
    <property type="entry name" value="Amino_oxidase"/>
    <property type="match status" value="1"/>
</dbReference>
<dbReference type="InterPro" id="IPR036188">
    <property type="entry name" value="FAD/NAD-bd_sf"/>
</dbReference>
<organism evidence="3 4">
    <name type="scientific">Cyclotella cryptica</name>
    <dbReference type="NCBI Taxonomy" id="29204"/>
    <lineage>
        <taxon>Eukaryota</taxon>
        <taxon>Sar</taxon>
        <taxon>Stramenopiles</taxon>
        <taxon>Ochrophyta</taxon>
        <taxon>Bacillariophyta</taxon>
        <taxon>Coscinodiscophyceae</taxon>
        <taxon>Thalassiosirophycidae</taxon>
        <taxon>Stephanodiscales</taxon>
        <taxon>Stephanodiscaceae</taxon>
        <taxon>Cyclotella</taxon>
    </lineage>
</organism>
<feature type="chain" id="PRO_5044839054" description="Amine oxidase domain-containing protein" evidence="1">
    <location>
        <begin position="22"/>
        <end position="570"/>
    </location>
</feature>
<protein>
    <recommendedName>
        <fullName evidence="2">Amine oxidase domain-containing protein</fullName>
    </recommendedName>
</protein>
<feature type="domain" description="Amine oxidase" evidence="2">
    <location>
        <begin position="57"/>
        <end position="553"/>
    </location>
</feature>
<evidence type="ECO:0000313" key="3">
    <source>
        <dbReference type="EMBL" id="KAL3793757.1"/>
    </source>
</evidence>
<evidence type="ECO:0000259" key="2">
    <source>
        <dbReference type="Pfam" id="PF01593"/>
    </source>
</evidence>
<dbReference type="Gene3D" id="3.50.50.60">
    <property type="entry name" value="FAD/NAD(P)-binding domain"/>
    <property type="match status" value="2"/>
</dbReference>
<evidence type="ECO:0000256" key="1">
    <source>
        <dbReference type="SAM" id="SignalP"/>
    </source>
</evidence>